<dbReference type="EMBL" id="BGPR01000717">
    <property type="protein sequence ID" value="GBM32778.1"/>
    <property type="molecule type" value="Genomic_DNA"/>
</dbReference>
<protein>
    <recommendedName>
        <fullName evidence="1">Integrase zinc-binding domain-containing protein</fullName>
    </recommendedName>
</protein>
<name>A0A4Y2EX44_ARAVE</name>
<evidence type="ECO:0000259" key="1">
    <source>
        <dbReference type="Pfam" id="PF17921"/>
    </source>
</evidence>
<evidence type="ECO:0000313" key="2">
    <source>
        <dbReference type="EMBL" id="GBM32778.1"/>
    </source>
</evidence>
<dbReference type="Pfam" id="PF17921">
    <property type="entry name" value="Integrase_H2C2"/>
    <property type="match status" value="1"/>
</dbReference>
<proteinExistence type="predicted"/>
<sequence length="131" mass="14899">MYVATVQGDFPYVKLLLKFFDITTTSQPKPAAQVKHNTEHHIKTRGPPVFSKARILGPERLQTAKLPGMDTELFCDVSTGRCRPSVPKEFRRRILETLHNLSQQGVKATVKLVGDRLLWPGYKKHVAEWTC</sequence>
<organism evidence="2 3">
    <name type="scientific">Araneus ventricosus</name>
    <name type="common">Orbweaver spider</name>
    <name type="synonym">Epeira ventricosa</name>
    <dbReference type="NCBI Taxonomy" id="182803"/>
    <lineage>
        <taxon>Eukaryota</taxon>
        <taxon>Metazoa</taxon>
        <taxon>Ecdysozoa</taxon>
        <taxon>Arthropoda</taxon>
        <taxon>Chelicerata</taxon>
        <taxon>Arachnida</taxon>
        <taxon>Araneae</taxon>
        <taxon>Araneomorphae</taxon>
        <taxon>Entelegynae</taxon>
        <taxon>Araneoidea</taxon>
        <taxon>Araneidae</taxon>
        <taxon>Araneus</taxon>
    </lineage>
</organism>
<dbReference type="Gene3D" id="1.10.340.70">
    <property type="match status" value="1"/>
</dbReference>
<comment type="caution">
    <text evidence="2">The sequence shown here is derived from an EMBL/GenBank/DDBJ whole genome shotgun (WGS) entry which is preliminary data.</text>
</comment>
<reference evidence="2 3" key="1">
    <citation type="journal article" date="2019" name="Sci. Rep.">
        <title>Orb-weaving spider Araneus ventricosus genome elucidates the spidroin gene catalogue.</title>
        <authorList>
            <person name="Kono N."/>
            <person name="Nakamura H."/>
            <person name="Ohtoshi R."/>
            <person name="Moran D.A.P."/>
            <person name="Shinohara A."/>
            <person name="Yoshida Y."/>
            <person name="Fujiwara M."/>
            <person name="Mori M."/>
            <person name="Tomita M."/>
            <person name="Arakawa K."/>
        </authorList>
    </citation>
    <scope>NUCLEOTIDE SEQUENCE [LARGE SCALE GENOMIC DNA]</scope>
</reference>
<keyword evidence="3" id="KW-1185">Reference proteome</keyword>
<feature type="domain" description="Integrase zinc-binding" evidence="1">
    <location>
        <begin position="86"/>
        <end position="130"/>
    </location>
</feature>
<accession>A0A4Y2EX44</accession>
<dbReference type="Proteomes" id="UP000499080">
    <property type="component" value="Unassembled WGS sequence"/>
</dbReference>
<evidence type="ECO:0000313" key="3">
    <source>
        <dbReference type="Proteomes" id="UP000499080"/>
    </source>
</evidence>
<dbReference type="OrthoDB" id="1938712at2759"/>
<dbReference type="InterPro" id="IPR041588">
    <property type="entry name" value="Integrase_H2C2"/>
</dbReference>
<dbReference type="AlphaFoldDB" id="A0A4Y2EX44"/>
<gene>
    <name evidence="2" type="ORF">AVEN_83743_1</name>
</gene>